<dbReference type="InterPro" id="IPR006059">
    <property type="entry name" value="SBP"/>
</dbReference>
<reference evidence="3 4" key="1">
    <citation type="journal article" date="2017" name="Anaerobe">
        <title>Quantification, isolation and characterization of Bifidobacterium from the vaginal microbiomes of reproductive aged women.</title>
        <authorList>
            <person name="Freitas A.C."/>
            <person name="Hill J.E."/>
        </authorList>
    </citation>
    <scope>NUCLEOTIDE SEQUENCE [LARGE SCALE GENOMIC DNA]</scope>
    <source>
        <strain evidence="3 4">N6D05</strain>
    </source>
</reference>
<dbReference type="RefSeq" id="WP_080749367.1">
    <property type="nucleotide sequence ID" value="NZ_CAXVLB010000002.1"/>
</dbReference>
<dbReference type="EMBL" id="NJNR01000024">
    <property type="protein sequence ID" value="RDX08628.1"/>
    <property type="molecule type" value="Genomic_DNA"/>
</dbReference>
<evidence type="ECO:0000313" key="3">
    <source>
        <dbReference type="EMBL" id="RDX08628.1"/>
    </source>
</evidence>
<accession>A0A3D8TZ81</accession>
<evidence type="ECO:0000256" key="2">
    <source>
        <dbReference type="ARBA" id="ARBA00022448"/>
    </source>
</evidence>
<keyword evidence="2" id="KW-0813">Transport</keyword>
<sequence length="480" mass="53071">MRLICRIPPNNNKICLRNTALAAMIRRKNMKHPFRSAVAAVSSMVMLTSLAACGGSDTAQSDEKELTISWYYSSGGGDTWERAIKLYKKENPDVKINEVHTSFPQMQKNASLTLQADDAPDVALYNQGTSSVGNLASQGILADLSEYADKYGWTDTLPESIQTVAKYKADDGGVMSSDGEWYGVPVNGEFVLAYYNQDMFDKNGIAIPETFDELESAMQQFVDKGITPVAFEGNETASQHLWYQLVLSKANRQFVDDYQSYEHDVDFSSEPFTYAANKFSEWVQKGYLPSNSGGLVAEDMITQFCAGEYPIMFSGSWWFGRVNQDGNFKSTFRALPGNEKLNTGATGKLWVVPETSKHKDLAADFLNFLLSKDVQNMLATEAGLPFNASDDYSIDSLPDELKNPLKTFDDMQDSAKEFNTVFEQLLDNDAIALYPDWPSAGMYDALNSALQGLINGNSTPEQATGEIKAAYEEGKSDLGL</sequence>
<gene>
    <name evidence="3" type="ORF">CE169_05600</name>
</gene>
<dbReference type="Gene3D" id="3.40.190.10">
    <property type="entry name" value="Periplasmic binding protein-like II"/>
    <property type="match status" value="1"/>
</dbReference>
<dbReference type="PANTHER" id="PTHR43649">
    <property type="entry name" value="ARABINOSE-BINDING PROTEIN-RELATED"/>
    <property type="match status" value="1"/>
</dbReference>
<dbReference type="Pfam" id="PF01547">
    <property type="entry name" value="SBP_bac_1"/>
    <property type="match status" value="1"/>
</dbReference>
<protein>
    <submittedName>
        <fullName evidence="3">Sugar ABC transporter substrate-binding protein</fullName>
    </submittedName>
</protein>
<dbReference type="PANTHER" id="PTHR43649:SF29">
    <property type="entry name" value="OSMOPROTECTIVE COMPOUNDS-BINDING PROTEIN GGTB"/>
    <property type="match status" value="1"/>
</dbReference>
<comment type="caution">
    <text evidence="3">The sequence shown here is derived from an EMBL/GenBank/DDBJ whole genome shotgun (WGS) entry which is preliminary data.</text>
</comment>
<name>A0A3D8TZ81_BIFLN</name>
<dbReference type="InterPro" id="IPR050490">
    <property type="entry name" value="Bact_solute-bd_prot1"/>
</dbReference>
<evidence type="ECO:0000313" key="4">
    <source>
        <dbReference type="Proteomes" id="UP000257074"/>
    </source>
</evidence>
<proteinExistence type="inferred from homology"/>
<dbReference type="AlphaFoldDB" id="A0A3D8TZ81"/>
<dbReference type="SUPFAM" id="SSF53850">
    <property type="entry name" value="Periplasmic binding protein-like II"/>
    <property type="match status" value="1"/>
</dbReference>
<comment type="similarity">
    <text evidence="1">Belongs to the bacterial solute-binding protein 1 family.</text>
</comment>
<dbReference type="Proteomes" id="UP000257074">
    <property type="component" value="Unassembled WGS sequence"/>
</dbReference>
<organism evidence="3 4">
    <name type="scientific">Bifidobacterium longum</name>
    <dbReference type="NCBI Taxonomy" id="216816"/>
    <lineage>
        <taxon>Bacteria</taxon>
        <taxon>Bacillati</taxon>
        <taxon>Actinomycetota</taxon>
        <taxon>Actinomycetes</taxon>
        <taxon>Bifidobacteriales</taxon>
        <taxon>Bifidobacteriaceae</taxon>
        <taxon>Bifidobacterium</taxon>
    </lineage>
</organism>
<evidence type="ECO:0000256" key="1">
    <source>
        <dbReference type="ARBA" id="ARBA00008520"/>
    </source>
</evidence>